<dbReference type="InterPro" id="IPR009057">
    <property type="entry name" value="Homeodomain-like_sf"/>
</dbReference>
<accession>A0AAE4CAH5</accession>
<dbReference type="InterPro" id="IPR032783">
    <property type="entry name" value="AraC_lig"/>
</dbReference>
<proteinExistence type="predicted"/>
<dbReference type="AlphaFoldDB" id="A0AAE4CAH5"/>
<dbReference type="SUPFAM" id="SSF46689">
    <property type="entry name" value="Homeodomain-like"/>
    <property type="match status" value="2"/>
</dbReference>
<reference evidence="5" key="1">
    <citation type="submission" date="2023-07" db="EMBL/GenBank/DDBJ databases">
        <title>Sequencing the genomes of 1000 actinobacteria strains.</title>
        <authorList>
            <person name="Klenk H.-P."/>
        </authorList>
    </citation>
    <scope>NUCLEOTIDE SEQUENCE</scope>
    <source>
        <strain evidence="5">DSM 44707</strain>
    </source>
</reference>
<dbReference type="Gene3D" id="1.10.10.60">
    <property type="entry name" value="Homeodomain-like"/>
    <property type="match status" value="2"/>
</dbReference>
<dbReference type="SMART" id="SM00342">
    <property type="entry name" value="HTH_ARAC"/>
    <property type="match status" value="1"/>
</dbReference>
<keyword evidence="6" id="KW-1185">Reference proteome</keyword>
<dbReference type="RefSeq" id="WP_310369266.1">
    <property type="nucleotide sequence ID" value="NZ_JAVDYB010000001.1"/>
</dbReference>
<dbReference type="Pfam" id="PF12833">
    <property type="entry name" value="HTH_18"/>
    <property type="match status" value="1"/>
</dbReference>
<keyword evidence="1" id="KW-0805">Transcription regulation</keyword>
<evidence type="ECO:0000256" key="1">
    <source>
        <dbReference type="ARBA" id="ARBA00023015"/>
    </source>
</evidence>
<evidence type="ECO:0000259" key="4">
    <source>
        <dbReference type="PROSITE" id="PS01124"/>
    </source>
</evidence>
<comment type="caution">
    <text evidence="5">The sequence shown here is derived from an EMBL/GenBank/DDBJ whole genome shotgun (WGS) entry which is preliminary data.</text>
</comment>
<evidence type="ECO:0000256" key="3">
    <source>
        <dbReference type="ARBA" id="ARBA00023163"/>
    </source>
</evidence>
<dbReference type="InterPro" id="IPR018060">
    <property type="entry name" value="HTH_AraC"/>
</dbReference>
<gene>
    <name evidence="5" type="ORF">J2S41_003841</name>
</gene>
<name>A0AAE4CAH5_9ACTN</name>
<dbReference type="InterPro" id="IPR018062">
    <property type="entry name" value="HTH_AraC-typ_CS"/>
</dbReference>
<dbReference type="GO" id="GO:0043565">
    <property type="term" value="F:sequence-specific DNA binding"/>
    <property type="evidence" value="ECO:0007669"/>
    <property type="project" value="InterPro"/>
</dbReference>
<dbReference type="PANTHER" id="PTHR46796">
    <property type="entry name" value="HTH-TYPE TRANSCRIPTIONAL ACTIVATOR RHAS-RELATED"/>
    <property type="match status" value="1"/>
</dbReference>
<evidence type="ECO:0000256" key="2">
    <source>
        <dbReference type="ARBA" id="ARBA00023125"/>
    </source>
</evidence>
<keyword evidence="3" id="KW-0804">Transcription</keyword>
<dbReference type="GO" id="GO:0003700">
    <property type="term" value="F:DNA-binding transcription factor activity"/>
    <property type="evidence" value="ECO:0007669"/>
    <property type="project" value="InterPro"/>
</dbReference>
<dbReference type="PANTHER" id="PTHR46796:SF13">
    <property type="entry name" value="HTH-TYPE TRANSCRIPTIONAL ACTIVATOR RHAS"/>
    <property type="match status" value="1"/>
</dbReference>
<evidence type="ECO:0000313" key="6">
    <source>
        <dbReference type="Proteomes" id="UP001183643"/>
    </source>
</evidence>
<protein>
    <submittedName>
        <fullName evidence="5">AraC-like DNA-binding protein</fullName>
    </submittedName>
</protein>
<dbReference type="Proteomes" id="UP001183643">
    <property type="component" value="Unassembled WGS sequence"/>
</dbReference>
<dbReference type="PROSITE" id="PS01124">
    <property type="entry name" value="HTH_ARAC_FAMILY_2"/>
    <property type="match status" value="1"/>
</dbReference>
<dbReference type="PROSITE" id="PS00041">
    <property type="entry name" value="HTH_ARAC_FAMILY_1"/>
    <property type="match status" value="1"/>
</dbReference>
<evidence type="ECO:0000313" key="5">
    <source>
        <dbReference type="EMBL" id="MDR7277063.1"/>
    </source>
</evidence>
<sequence length="288" mass="31183">MDLITAAVGSVSVGRANGRRIAESGPYGLRLPVMPVLGFHVMLSGDGWLITERSAPAAVRRGDIVFVAAGAAHGIAREPCTLAELPPAAMGETPPAAPADFEFLCGTYPLPGGRLPALLRHLPEVVAFTPDYDDDPHLRAVVEMLGADYAREGPGSGAARGALIDLMLVHILRHLQRRWPFSDEPGVAEALRAMHEQPARPWTVQQLSDLAGLSRSAFTRRFQAVTGAPPMAYLTDRRLAAGERLLRETREPLTAVARRTGYATPFAFTAAFRRKYGMPPGRYRTERG</sequence>
<dbReference type="EMBL" id="JAVDYB010000001">
    <property type="protein sequence ID" value="MDR7277063.1"/>
    <property type="molecule type" value="Genomic_DNA"/>
</dbReference>
<organism evidence="5 6">
    <name type="scientific">Catenuloplanes atrovinosus</name>
    <dbReference type="NCBI Taxonomy" id="137266"/>
    <lineage>
        <taxon>Bacteria</taxon>
        <taxon>Bacillati</taxon>
        <taxon>Actinomycetota</taxon>
        <taxon>Actinomycetes</taxon>
        <taxon>Micromonosporales</taxon>
        <taxon>Micromonosporaceae</taxon>
        <taxon>Catenuloplanes</taxon>
    </lineage>
</organism>
<dbReference type="Pfam" id="PF12852">
    <property type="entry name" value="Cupin_6"/>
    <property type="match status" value="1"/>
</dbReference>
<keyword evidence="2 5" id="KW-0238">DNA-binding</keyword>
<dbReference type="InterPro" id="IPR050204">
    <property type="entry name" value="AraC_XylS_family_regulators"/>
</dbReference>
<feature type="domain" description="HTH araC/xylS-type" evidence="4">
    <location>
        <begin position="188"/>
        <end position="286"/>
    </location>
</feature>